<reference evidence="2 3" key="1">
    <citation type="submission" date="2020-09" db="EMBL/GenBank/DDBJ databases">
        <authorList>
            <person name="Zhang R."/>
            <person name="Garcia K."/>
            <person name="Ogata H."/>
        </authorList>
    </citation>
    <scope>NUCLEOTIDE SEQUENCE [LARGE SCALE GENOMIC DNA]</scope>
    <source>
        <strain evidence="3">stheno</strain>
    </source>
</reference>
<proteinExistence type="predicted"/>
<sequence>MSCLAQANQSANGYCKRSDAAPIEAPDCDSKNDTTKCNAHWGGKDGSTWCAEDSYGCCYRLTPPAANIVPCCLGQKTSFQDCGDEWCPLSPACQATLGDYCGKSATNVVEPLCQTFCSFPSNKHFCDAAMTEYCTKQQAAGMRDPLCTCIWAAQDGTPAPACFSAACTATGYMTDEQFKASLECPTYCPQVVSCWNTGKCTTSNNLIETHCCSPQYPELCSGSSGAVTWWERWLDRYMPTLSSKIVGGTMAALILCTLVLVIATLLTSD</sequence>
<evidence type="ECO:0000256" key="1">
    <source>
        <dbReference type="SAM" id="Phobius"/>
    </source>
</evidence>
<keyword evidence="1" id="KW-1133">Transmembrane helix</keyword>
<accession>A0A7S7YEH0</accession>
<dbReference type="EMBL" id="MW018138">
    <property type="protein sequence ID" value="QPB44298.1"/>
    <property type="molecule type" value="Genomic_DNA"/>
</dbReference>
<keyword evidence="3" id="KW-1185">Reference proteome</keyword>
<keyword evidence="1" id="KW-0812">Transmembrane</keyword>
<protein>
    <submittedName>
        <fullName evidence="2">Uncharacterized protein</fullName>
    </submittedName>
</protein>
<keyword evidence="1" id="KW-0472">Membrane</keyword>
<feature type="transmembrane region" description="Helical" evidence="1">
    <location>
        <begin position="245"/>
        <end position="266"/>
    </location>
</feature>
<evidence type="ECO:0000313" key="3">
    <source>
        <dbReference type="Proteomes" id="UP001162098"/>
    </source>
</evidence>
<organism evidence="2 3">
    <name type="scientific">Medusavirus stheno T3</name>
    <dbReference type="NCBI Taxonomy" id="3069717"/>
    <lineage>
        <taxon>Viruses</taxon>
        <taxon>Varidnaviria</taxon>
        <taxon>Bamfordvirae</taxon>
        <taxon>Nucleocytoviricota</taxon>
        <taxon>Megaviricetes</taxon>
        <taxon>Mamonoviridae</taxon>
        <taxon>Medusavirus</taxon>
        <taxon>Medusavirus sthenus</taxon>
    </lineage>
</organism>
<name>A0A7S7YEH0_9VIRU</name>
<dbReference type="Proteomes" id="UP001162098">
    <property type="component" value="Segment"/>
</dbReference>
<dbReference type="KEGG" id="vg:80543494"/>
<evidence type="ECO:0000313" key="2">
    <source>
        <dbReference type="EMBL" id="QPB44298.1"/>
    </source>
</evidence>